<dbReference type="EMBL" id="DWWC01000330">
    <property type="protein sequence ID" value="HJC71058.1"/>
    <property type="molecule type" value="Genomic_DNA"/>
</dbReference>
<organism evidence="1 2">
    <name type="scientific">Candidatus Brachybacterium intestinipullorum</name>
    <dbReference type="NCBI Taxonomy" id="2838512"/>
    <lineage>
        <taxon>Bacteria</taxon>
        <taxon>Bacillati</taxon>
        <taxon>Actinomycetota</taxon>
        <taxon>Actinomycetes</taxon>
        <taxon>Micrococcales</taxon>
        <taxon>Dermabacteraceae</taxon>
        <taxon>Brachybacterium</taxon>
    </lineage>
</organism>
<evidence type="ECO:0000313" key="1">
    <source>
        <dbReference type="EMBL" id="HJC71058.1"/>
    </source>
</evidence>
<accession>A0A9D2Q176</accession>
<name>A0A9D2Q176_9MICO</name>
<dbReference type="Pfam" id="PF01527">
    <property type="entry name" value="HTH_Tnp_1"/>
    <property type="match status" value="1"/>
</dbReference>
<dbReference type="GO" id="GO:0004803">
    <property type="term" value="F:transposase activity"/>
    <property type="evidence" value="ECO:0007669"/>
    <property type="project" value="InterPro"/>
</dbReference>
<dbReference type="AlphaFoldDB" id="A0A9D2Q176"/>
<protein>
    <submittedName>
        <fullName evidence="1">Transposase</fullName>
    </submittedName>
</protein>
<comment type="caution">
    <text evidence="1">The sequence shown here is derived from an EMBL/GenBank/DDBJ whole genome shotgun (WGS) entry which is preliminary data.</text>
</comment>
<gene>
    <name evidence="1" type="ORF">H9932_15465</name>
</gene>
<dbReference type="GO" id="GO:0003677">
    <property type="term" value="F:DNA binding"/>
    <property type="evidence" value="ECO:0007669"/>
    <property type="project" value="InterPro"/>
</dbReference>
<dbReference type="InterPro" id="IPR002514">
    <property type="entry name" value="Transposase_8"/>
</dbReference>
<dbReference type="Proteomes" id="UP000823854">
    <property type="component" value="Unassembled WGS sequence"/>
</dbReference>
<proteinExistence type="predicted"/>
<reference evidence="1" key="1">
    <citation type="journal article" date="2021" name="PeerJ">
        <title>Extensive microbial diversity within the chicken gut microbiome revealed by metagenomics and culture.</title>
        <authorList>
            <person name="Gilroy R."/>
            <person name="Ravi A."/>
            <person name="Getino M."/>
            <person name="Pursley I."/>
            <person name="Horton D.L."/>
            <person name="Alikhan N.F."/>
            <person name="Baker D."/>
            <person name="Gharbi K."/>
            <person name="Hall N."/>
            <person name="Watson M."/>
            <person name="Adriaenssens E.M."/>
            <person name="Foster-Nyarko E."/>
            <person name="Jarju S."/>
            <person name="Secka A."/>
            <person name="Antonio M."/>
            <person name="Oren A."/>
            <person name="Chaudhuri R.R."/>
            <person name="La Ragione R."/>
            <person name="Hildebrand F."/>
            <person name="Pallen M.J."/>
        </authorList>
    </citation>
    <scope>NUCLEOTIDE SEQUENCE</scope>
    <source>
        <strain evidence="1">CHK130-7132</strain>
    </source>
</reference>
<evidence type="ECO:0000313" key="2">
    <source>
        <dbReference type="Proteomes" id="UP000823854"/>
    </source>
</evidence>
<dbReference type="GO" id="GO:0006313">
    <property type="term" value="P:DNA transposition"/>
    <property type="evidence" value="ECO:0007669"/>
    <property type="project" value="InterPro"/>
</dbReference>
<reference evidence="1" key="2">
    <citation type="submission" date="2021-04" db="EMBL/GenBank/DDBJ databases">
        <authorList>
            <person name="Gilroy R."/>
        </authorList>
    </citation>
    <scope>NUCLEOTIDE SEQUENCE</scope>
    <source>
        <strain evidence="1">CHK130-7132</strain>
    </source>
</reference>
<sequence length="205" mass="23066">MRKRLTEEQREQIARNAITRYEAGESWVEIACDHDLHPGSLRRIVRQRHEVAYRRSGAKPVADPAEVARRRDAGETIEGIAEALGCSRTAVRTALEATHGPPMTRYPELRSRRTPTDAELTLLRRLLEQCPPAPRSRPGHLDMTGPEGLAVAEACLALVEDGVPMQTLSLALEHGATWVRWLLRKHDLLPAERQGRSTSRRARPR</sequence>